<dbReference type="PANTHER" id="PTHR30329">
    <property type="entry name" value="STATOR ELEMENT OF FLAGELLAR MOTOR COMPLEX"/>
    <property type="match status" value="1"/>
</dbReference>
<gene>
    <name evidence="11" type="ORF">EV678_2826</name>
</gene>
<keyword evidence="3" id="KW-1003">Cell membrane</keyword>
<name>A0ABY0IL88_9RHOO</name>
<organism evidence="11 12">
    <name type="scientific">Azospira oryzae</name>
    <dbReference type="NCBI Taxonomy" id="146939"/>
    <lineage>
        <taxon>Bacteria</taxon>
        <taxon>Pseudomonadati</taxon>
        <taxon>Pseudomonadota</taxon>
        <taxon>Betaproteobacteria</taxon>
        <taxon>Rhodocyclales</taxon>
        <taxon>Rhodocyclaceae</taxon>
        <taxon>Azospira</taxon>
    </lineage>
</organism>
<dbReference type="Pfam" id="PF00691">
    <property type="entry name" value="OmpA"/>
    <property type="match status" value="1"/>
</dbReference>
<evidence type="ECO:0000256" key="8">
    <source>
        <dbReference type="SAM" id="MobiDB-lite"/>
    </source>
</evidence>
<evidence type="ECO:0000256" key="5">
    <source>
        <dbReference type="ARBA" id="ARBA00022989"/>
    </source>
</evidence>
<dbReference type="PROSITE" id="PS51123">
    <property type="entry name" value="OMPA_2"/>
    <property type="match status" value="1"/>
</dbReference>
<comment type="caution">
    <text evidence="11">The sequence shown here is derived from an EMBL/GenBank/DDBJ whole genome shotgun (WGS) entry which is preliminary data.</text>
</comment>
<sequence>MSDDSSRPIVIKRIKKGGGGHHGGAWKLAYADFVTAMMAFFLLMWLLGSTAKGDLEGIAEYFQNPLKVSMQGGSGSGDATAVIQGGGLDLTRQNGQVRKGEDAAKHSVSKSSEEAKQRERAMLKELKKRIEDAIQSNPAIQQFKNQLLLDITSEGLRIQIVDEQNRPMFDLAGDQLKPYTREILKEIGKVLNAVPNRITLSGHTDAAQFAAGARGFSNWELSANRANSSRRELVSGGMDDHKVLRVVGMSSTVLFDRNDPLNPVNRRISIVVLNKETEEAFLRDAAPDVEVSNDAIPASETLTPGTKVPSGRPPL</sequence>
<dbReference type="RefSeq" id="WP_014236789.1">
    <property type="nucleotide sequence ID" value="NZ_SHKM01000003.1"/>
</dbReference>
<evidence type="ECO:0000313" key="11">
    <source>
        <dbReference type="EMBL" id="RZT75642.1"/>
    </source>
</evidence>
<proteinExistence type="inferred from homology"/>
<evidence type="ECO:0000259" key="10">
    <source>
        <dbReference type="PROSITE" id="PS51123"/>
    </source>
</evidence>
<evidence type="ECO:0000256" key="4">
    <source>
        <dbReference type="ARBA" id="ARBA00022692"/>
    </source>
</evidence>
<dbReference type="InterPro" id="IPR025713">
    <property type="entry name" value="MotB-like_N_dom"/>
</dbReference>
<dbReference type="InterPro" id="IPR036737">
    <property type="entry name" value="OmpA-like_sf"/>
</dbReference>
<feature type="region of interest" description="Disordered" evidence="8">
    <location>
        <begin position="92"/>
        <end position="116"/>
    </location>
</feature>
<evidence type="ECO:0000256" key="9">
    <source>
        <dbReference type="SAM" id="Phobius"/>
    </source>
</evidence>
<keyword evidence="12" id="KW-1185">Reference proteome</keyword>
<dbReference type="InterPro" id="IPR050330">
    <property type="entry name" value="Bact_OuterMem_StrucFunc"/>
</dbReference>
<dbReference type="Gene3D" id="3.30.1330.60">
    <property type="entry name" value="OmpA-like domain"/>
    <property type="match status" value="1"/>
</dbReference>
<evidence type="ECO:0000256" key="3">
    <source>
        <dbReference type="ARBA" id="ARBA00022475"/>
    </source>
</evidence>
<evidence type="ECO:0000256" key="2">
    <source>
        <dbReference type="ARBA" id="ARBA00008914"/>
    </source>
</evidence>
<dbReference type="NCBIfam" id="NF006548">
    <property type="entry name" value="PRK09041.1"/>
    <property type="match status" value="1"/>
</dbReference>
<evidence type="ECO:0000256" key="6">
    <source>
        <dbReference type="ARBA" id="ARBA00023136"/>
    </source>
</evidence>
<keyword evidence="5 9" id="KW-1133">Transmembrane helix</keyword>
<feature type="domain" description="OmpA-like" evidence="10">
    <location>
        <begin position="156"/>
        <end position="276"/>
    </location>
</feature>
<reference evidence="11 12" key="1">
    <citation type="submission" date="2019-02" db="EMBL/GenBank/DDBJ databases">
        <title>Genomic Encyclopedia of Type Strains, Phase IV (KMG-IV): sequencing the most valuable type-strain genomes for metagenomic binning, comparative biology and taxonomic classification.</title>
        <authorList>
            <person name="Goeker M."/>
        </authorList>
    </citation>
    <scope>NUCLEOTIDE SEQUENCE [LARGE SCALE GENOMIC DNA]</scope>
    <source>
        <strain evidence="11 12">DSM 21223</strain>
    </source>
</reference>
<feature type="region of interest" description="Disordered" evidence="8">
    <location>
        <begin position="292"/>
        <end position="315"/>
    </location>
</feature>
<accession>A0ABY0IL88</accession>
<keyword evidence="6 7" id="KW-0472">Membrane</keyword>
<dbReference type="PANTHER" id="PTHR30329:SF21">
    <property type="entry name" value="LIPOPROTEIN YIAD-RELATED"/>
    <property type="match status" value="1"/>
</dbReference>
<dbReference type="SUPFAM" id="SSF103088">
    <property type="entry name" value="OmpA-like"/>
    <property type="match status" value="1"/>
</dbReference>
<protein>
    <submittedName>
        <fullName evidence="11">Chemotaxis protein MotB</fullName>
    </submittedName>
</protein>
<evidence type="ECO:0000313" key="12">
    <source>
        <dbReference type="Proteomes" id="UP000292136"/>
    </source>
</evidence>
<dbReference type="EMBL" id="SHKM01000003">
    <property type="protein sequence ID" value="RZT75642.1"/>
    <property type="molecule type" value="Genomic_DNA"/>
</dbReference>
<evidence type="ECO:0000256" key="7">
    <source>
        <dbReference type="PROSITE-ProRule" id="PRU00473"/>
    </source>
</evidence>
<dbReference type="CDD" id="cd07185">
    <property type="entry name" value="OmpA_C-like"/>
    <property type="match status" value="1"/>
</dbReference>
<comment type="similarity">
    <text evidence="2">Belongs to the MotB family.</text>
</comment>
<evidence type="ECO:0000256" key="1">
    <source>
        <dbReference type="ARBA" id="ARBA00004162"/>
    </source>
</evidence>
<feature type="compositionally biased region" description="Basic and acidic residues" evidence="8">
    <location>
        <begin position="98"/>
        <end position="116"/>
    </location>
</feature>
<dbReference type="Proteomes" id="UP000292136">
    <property type="component" value="Unassembled WGS sequence"/>
</dbReference>
<comment type="subcellular location">
    <subcellularLocation>
        <location evidence="1">Cell membrane</location>
        <topology evidence="1">Single-pass membrane protein</topology>
    </subcellularLocation>
</comment>
<keyword evidence="4 9" id="KW-0812">Transmembrane</keyword>
<dbReference type="Pfam" id="PF13677">
    <property type="entry name" value="MotB_plug"/>
    <property type="match status" value="1"/>
</dbReference>
<dbReference type="InterPro" id="IPR006665">
    <property type="entry name" value="OmpA-like"/>
</dbReference>
<feature type="transmembrane region" description="Helical" evidence="9">
    <location>
        <begin position="28"/>
        <end position="47"/>
    </location>
</feature>